<sequence length="268" mass="30895">MSTRYSLEPALKQPNFIHLLSERDRKQYNALRTSFSKVQKRTTKTHDHNSLSRHRNNDVSNDTHHHIKNSPIETFKNSLLKIQRFAKRGDSDDWKRSLACGIAWIDDNNIVINTRQLRLLLFKCKSSINGSLQKIGYTKTIGRSEALQVVQSIFPLINGNLAELRKWSMRVKEKNYEPKMNSESMSSMIQVDEKSSISYDVKHDGSIDLANNVGKDIKIDIKKDANKIDEDNDIIHKKPACDANITDLYFHNSLSYSTDHETSDIELY</sequence>
<gene>
    <name evidence="3" type="ORF">TRFO_15976</name>
</gene>
<feature type="compositionally biased region" description="Basic and acidic residues" evidence="1">
    <location>
        <begin position="44"/>
        <end position="64"/>
    </location>
</feature>
<dbReference type="GeneID" id="94833396"/>
<dbReference type="EMBL" id="MLAK01000476">
    <property type="protein sequence ID" value="OHT13764.1"/>
    <property type="molecule type" value="Genomic_DNA"/>
</dbReference>
<feature type="domain" description="Initiator binding" evidence="2">
    <location>
        <begin position="23"/>
        <end position="172"/>
    </location>
</feature>
<reference evidence="3" key="1">
    <citation type="submission" date="2016-10" db="EMBL/GenBank/DDBJ databases">
        <authorList>
            <person name="Benchimol M."/>
            <person name="Almeida L.G."/>
            <person name="Vasconcelos A.T."/>
            <person name="Perreira-Neves A."/>
            <person name="Rosa I.A."/>
            <person name="Tasca T."/>
            <person name="Bogo M.R."/>
            <person name="de Souza W."/>
        </authorList>
    </citation>
    <scope>NUCLEOTIDE SEQUENCE [LARGE SCALE GENOMIC DNA]</scope>
    <source>
        <strain evidence="3">K</strain>
    </source>
</reference>
<proteinExistence type="predicted"/>
<dbReference type="InterPro" id="IPR018845">
    <property type="entry name" value="Initiator-bd"/>
</dbReference>
<evidence type="ECO:0000313" key="4">
    <source>
        <dbReference type="Proteomes" id="UP000179807"/>
    </source>
</evidence>
<feature type="region of interest" description="Disordered" evidence="1">
    <location>
        <begin position="36"/>
        <end position="64"/>
    </location>
</feature>
<evidence type="ECO:0000256" key="1">
    <source>
        <dbReference type="SAM" id="MobiDB-lite"/>
    </source>
</evidence>
<name>A0A1J4KVK0_9EUKA</name>
<accession>A0A1J4KVK0</accession>
<dbReference type="AlphaFoldDB" id="A0A1J4KVK0"/>
<evidence type="ECO:0000259" key="2">
    <source>
        <dbReference type="Pfam" id="PF10416"/>
    </source>
</evidence>
<organism evidence="3 4">
    <name type="scientific">Tritrichomonas foetus</name>
    <dbReference type="NCBI Taxonomy" id="1144522"/>
    <lineage>
        <taxon>Eukaryota</taxon>
        <taxon>Metamonada</taxon>
        <taxon>Parabasalia</taxon>
        <taxon>Tritrichomonadida</taxon>
        <taxon>Tritrichomonadidae</taxon>
        <taxon>Tritrichomonas</taxon>
    </lineage>
</organism>
<evidence type="ECO:0000313" key="3">
    <source>
        <dbReference type="EMBL" id="OHT13764.1"/>
    </source>
</evidence>
<dbReference type="Pfam" id="PF10416">
    <property type="entry name" value="IBD"/>
    <property type="match status" value="1"/>
</dbReference>
<dbReference type="RefSeq" id="XP_068366900.1">
    <property type="nucleotide sequence ID" value="XM_068498692.1"/>
</dbReference>
<keyword evidence="4" id="KW-1185">Reference proteome</keyword>
<comment type="caution">
    <text evidence="3">The sequence shown here is derived from an EMBL/GenBank/DDBJ whole genome shotgun (WGS) entry which is preliminary data.</text>
</comment>
<protein>
    <recommendedName>
        <fullName evidence="2">Initiator binding domain-containing protein</fullName>
    </recommendedName>
</protein>
<dbReference type="VEuPathDB" id="TrichDB:TRFO_15976"/>
<dbReference type="Proteomes" id="UP000179807">
    <property type="component" value="Unassembled WGS sequence"/>
</dbReference>